<dbReference type="EMBL" id="CAKOGP040002003">
    <property type="protein sequence ID" value="CAJ1959500.1"/>
    <property type="molecule type" value="Genomic_DNA"/>
</dbReference>
<dbReference type="Proteomes" id="UP001295423">
    <property type="component" value="Unassembled WGS sequence"/>
</dbReference>
<dbReference type="GO" id="GO:0005634">
    <property type="term" value="C:nucleus"/>
    <property type="evidence" value="ECO:0007669"/>
    <property type="project" value="UniProtKB-SubCell"/>
</dbReference>
<dbReference type="SUPFAM" id="SSF46785">
    <property type="entry name" value="Winged helix' DNA-binding domain"/>
    <property type="match status" value="1"/>
</dbReference>
<accession>A0AAD2G144</accession>
<sequence>MAYPRTFPFRLHAILEHICDTQDVDAEGSIVSWTPTGKSFRIHNLGAFKKCVLPKYFPKQSKYKSFLRQLQYYGFINYGFGHFGHPFFLRQNKALLSQIKHNKASTSVSAAAAEKRKDYLLLPESPTQGGARESLDRFIIEEVTARDDDAQHTVKFNSNALTMLALPRLRHAEVLAQVKLGLASLQNASRSSHLSLVDIQALNHWTVRCGRQELARQVLLSSLTSSPLSLNNMLARRQVDLALLKLGTATTFHRQD</sequence>
<dbReference type="InterPro" id="IPR036390">
    <property type="entry name" value="WH_DNA-bd_sf"/>
</dbReference>
<keyword evidence="7" id="KW-1185">Reference proteome</keyword>
<comment type="subcellular location">
    <subcellularLocation>
        <location evidence="1">Nucleus</location>
    </subcellularLocation>
</comment>
<gene>
    <name evidence="6" type="ORF">CYCCA115_LOCUS17921</name>
</gene>
<evidence type="ECO:0000256" key="2">
    <source>
        <dbReference type="ARBA" id="ARBA00023125"/>
    </source>
</evidence>
<evidence type="ECO:0000256" key="4">
    <source>
        <dbReference type="RuleBase" id="RU004020"/>
    </source>
</evidence>
<dbReference type="Gene3D" id="1.10.10.10">
    <property type="entry name" value="Winged helix-like DNA-binding domain superfamily/Winged helix DNA-binding domain"/>
    <property type="match status" value="1"/>
</dbReference>
<reference evidence="6" key="1">
    <citation type="submission" date="2023-08" db="EMBL/GenBank/DDBJ databases">
        <authorList>
            <person name="Audoor S."/>
            <person name="Bilcke G."/>
        </authorList>
    </citation>
    <scope>NUCLEOTIDE SEQUENCE</scope>
</reference>
<proteinExistence type="inferred from homology"/>
<dbReference type="PANTHER" id="PTHR10015:SF427">
    <property type="entry name" value="HEAT SHOCK FACTOR PROTEIN"/>
    <property type="match status" value="1"/>
</dbReference>
<organism evidence="6 7">
    <name type="scientific">Cylindrotheca closterium</name>
    <dbReference type="NCBI Taxonomy" id="2856"/>
    <lineage>
        <taxon>Eukaryota</taxon>
        <taxon>Sar</taxon>
        <taxon>Stramenopiles</taxon>
        <taxon>Ochrophyta</taxon>
        <taxon>Bacillariophyta</taxon>
        <taxon>Bacillariophyceae</taxon>
        <taxon>Bacillariophycidae</taxon>
        <taxon>Bacillariales</taxon>
        <taxon>Bacillariaceae</taxon>
        <taxon>Cylindrotheca</taxon>
    </lineage>
</organism>
<evidence type="ECO:0000256" key="1">
    <source>
        <dbReference type="ARBA" id="ARBA00004123"/>
    </source>
</evidence>
<dbReference type="Pfam" id="PF00447">
    <property type="entry name" value="HSF_DNA-bind"/>
    <property type="match status" value="1"/>
</dbReference>
<dbReference type="InterPro" id="IPR000232">
    <property type="entry name" value="HSF_DNA-bd"/>
</dbReference>
<evidence type="ECO:0000313" key="7">
    <source>
        <dbReference type="Proteomes" id="UP001295423"/>
    </source>
</evidence>
<comment type="similarity">
    <text evidence="4">Belongs to the HSF family.</text>
</comment>
<evidence type="ECO:0000313" key="6">
    <source>
        <dbReference type="EMBL" id="CAJ1959500.1"/>
    </source>
</evidence>
<keyword evidence="3" id="KW-0539">Nucleus</keyword>
<dbReference type="InterPro" id="IPR036388">
    <property type="entry name" value="WH-like_DNA-bd_sf"/>
</dbReference>
<dbReference type="AlphaFoldDB" id="A0AAD2G144"/>
<evidence type="ECO:0000259" key="5">
    <source>
        <dbReference type="SMART" id="SM00415"/>
    </source>
</evidence>
<dbReference type="GO" id="GO:0043565">
    <property type="term" value="F:sequence-specific DNA binding"/>
    <property type="evidence" value="ECO:0007669"/>
    <property type="project" value="InterPro"/>
</dbReference>
<name>A0AAD2G144_9STRA</name>
<comment type="caution">
    <text evidence="6">The sequence shown here is derived from an EMBL/GenBank/DDBJ whole genome shotgun (WGS) entry which is preliminary data.</text>
</comment>
<keyword evidence="2" id="KW-0238">DNA-binding</keyword>
<protein>
    <recommendedName>
        <fullName evidence="5">HSF-type DNA-binding domain-containing protein</fullName>
    </recommendedName>
</protein>
<dbReference type="SMART" id="SM00415">
    <property type="entry name" value="HSF"/>
    <property type="match status" value="1"/>
</dbReference>
<dbReference type="GO" id="GO:0003700">
    <property type="term" value="F:DNA-binding transcription factor activity"/>
    <property type="evidence" value="ECO:0007669"/>
    <property type="project" value="InterPro"/>
</dbReference>
<evidence type="ECO:0000256" key="3">
    <source>
        <dbReference type="ARBA" id="ARBA00023242"/>
    </source>
</evidence>
<dbReference type="PANTHER" id="PTHR10015">
    <property type="entry name" value="HEAT SHOCK TRANSCRIPTION FACTOR"/>
    <property type="match status" value="1"/>
</dbReference>
<feature type="domain" description="HSF-type DNA-binding" evidence="5">
    <location>
        <begin position="3"/>
        <end position="102"/>
    </location>
</feature>